<dbReference type="PANTHER" id="PTHR43044">
    <property type="match status" value="1"/>
</dbReference>
<feature type="transmembrane region" description="Helical" evidence="1">
    <location>
        <begin position="158"/>
        <end position="176"/>
    </location>
</feature>
<keyword evidence="1" id="KW-0472">Membrane</keyword>
<feature type="transmembrane region" description="Helical" evidence="1">
    <location>
        <begin position="298"/>
        <end position="318"/>
    </location>
</feature>
<name>A0ABM7X199_9BACT</name>
<reference evidence="3" key="1">
    <citation type="journal article" date="2022" name="Int. J. Syst. Evol. Microbiol.">
        <title>Anaeromyxobacter oryzae sp. nov., Anaeromyxobacter diazotrophicus sp. nov. and Anaeromyxobacter paludicola sp. nov., isolated from paddy soils.</title>
        <authorList>
            <person name="Itoh H."/>
            <person name="Xu Z."/>
            <person name="Mise K."/>
            <person name="Masuda Y."/>
            <person name="Ushijima N."/>
            <person name="Hayakawa C."/>
            <person name="Shiratori Y."/>
            <person name="Senoo K."/>
        </authorList>
    </citation>
    <scope>NUCLEOTIDE SEQUENCE [LARGE SCALE GENOMIC DNA]</scope>
    <source>
        <strain evidence="3">Red232</strain>
    </source>
</reference>
<feature type="transmembrane region" description="Helical" evidence="1">
    <location>
        <begin position="271"/>
        <end position="289"/>
    </location>
</feature>
<evidence type="ECO:0000256" key="1">
    <source>
        <dbReference type="SAM" id="Phobius"/>
    </source>
</evidence>
<evidence type="ECO:0000313" key="2">
    <source>
        <dbReference type="EMBL" id="BDG05535.1"/>
    </source>
</evidence>
<feature type="transmembrane region" description="Helical" evidence="1">
    <location>
        <begin position="330"/>
        <end position="350"/>
    </location>
</feature>
<evidence type="ECO:0000313" key="3">
    <source>
        <dbReference type="Proteomes" id="UP001162891"/>
    </source>
</evidence>
<dbReference type="EMBL" id="AP025591">
    <property type="protein sequence ID" value="BDG05535.1"/>
    <property type="molecule type" value="Genomic_DNA"/>
</dbReference>
<organism evidence="2 3">
    <name type="scientific">Anaeromyxobacter oryzae</name>
    <dbReference type="NCBI Taxonomy" id="2918170"/>
    <lineage>
        <taxon>Bacteria</taxon>
        <taxon>Pseudomonadati</taxon>
        <taxon>Myxococcota</taxon>
        <taxon>Myxococcia</taxon>
        <taxon>Myxococcales</taxon>
        <taxon>Cystobacterineae</taxon>
        <taxon>Anaeromyxobacteraceae</taxon>
        <taxon>Anaeromyxobacter</taxon>
    </lineage>
</organism>
<feature type="transmembrane region" description="Helical" evidence="1">
    <location>
        <begin position="90"/>
        <end position="109"/>
    </location>
</feature>
<feature type="transmembrane region" description="Helical" evidence="1">
    <location>
        <begin position="129"/>
        <end position="146"/>
    </location>
</feature>
<proteinExistence type="predicted"/>
<protein>
    <submittedName>
        <fullName evidence="2">Uncharacterized protein</fullName>
    </submittedName>
</protein>
<feature type="transmembrane region" description="Helical" evidence="1">
    <location>
        <begin position="52"/>
        <end position="69"/>
    </location>
</feature>
<dbReference type="RefSeq" id="WP_248354456.1">
    <property type="nucleotide sequence ID" value="NZ_AP025591.1"/>
</dbReference>
<keyword evidence="1" id="KW-0812">Transmembrane</keyword>
<sequence length="363" mass="37540">MTPDPAVPAGPATSPPLARLARAAVAVGVVAFVAGVFSGHALAALAALDASWLFFAGLSAGAVALAAAVRIAHGGWARTVLPVADAAARFFPVALVLLLVLLLGARTLIPWTRDASALRVGGLALRQLLSSALVFGLGARAVAVARRAGPGVRDPERVRVASLVYVLGYVVGLSLWSFDLVMSLSDAPPYTVLPAYYFLGAFLSGLAWVAVVAAVQDRGGPDLRHDLGKLLFAFIVVWSYLLWALFLPTWYGNVPEESAALLRRWTGPFRPVSAAVLVAVFAWPFWLLFSERLKRRRATLAAGAGAILVGLWAERFLLVVPSLPASAGGAAAVLVGGGVAIGVAGLFLLATSGGMARGAPTPG</sequence>
<keyword evidence="1" id="KW-1133">Transmembrane helix</keyword>
<feature type="transmembrane region" description="Helical" evidence="1">
    <location>
        <begin position="23"/>
        <end position="46"/>
    </location>
</feature>
<feature type="transmembrane region" description="Helical" evidence="1">
    <location>
        <begin position="227"/>
        <end position="251"/>
    </location>
</feature>
<gene>
    <name evidence="2" type="ORF">AMOR_45310</name>
</gene>
<accession>A0ABM7X199</accession>
<dbReference type="Proteomes" id="UP001162891">
    <property type="component" value="Chromosome"/>
</dbReference>
<feature type="transmembrane region" description="Helical" evidence="1">
    <location>
        <begin position="196"/>
        <end position="215"/>
    </location>
</feature>
<dbReference type="PANTHER" id="PTHR43044:SF1">
    <property type="entry name" value="QUINOL:CYTOCHROME C OXIDOREDUCTASE QUINONE-BINDING SUBUNIT 2"/>
    <property type="match status" value="1"/>
</dbReference>
<keyword evidence="3" id="KW-1185">Reference proteome</keyword>